<dbReference type="InterPro" id="IPR050147">
    <property type="entry name" value="Ser/Thr_Dehydratase"/>
</dbReference>
<evidence type="ECO:0000313" key="14">
    <source>
        <dbReference type="EMBL" id="RWU10206.1"/>
    </source>
</evidence>
<dbReference type="InterPro" id="IPR001926">
    <property type="entry name" value="TrpB-like_PALP"/>
</dbReference>
<keyword evidence="8 12" id="KW-0663">Pyridoxal phosphate</keyword>
<keyword evidence="15" id="KW-1185">Reference proteome</keyword>
<dbReference type="InterPro" id="IPR004450">
    <property type="entry name" value="Thr_synthase-like"/>
</dbReference>
<dbReference type="EMBL" id="SAYW01000001">
    <property type="protein sequence ID" value="RWU10206.1"/>
    <property type="molecule type" value="Genomic_DNA"/>
</dbReference>
<evidence type="ECO:0000259" key="13">
    <source>
        <dbReference type="Pfam" id="PF00291"/>
    </source>
</evidence>
<evidence type="ECO:0000256" key="11">
    <source>
        <dbReference type="NCBIfam" id="TIGR00260"/>
    </source>
</evidence>
<dbReference type="Pfam" id="PF00291">
    <property type="entry name" value="PALP"/>
    <property type="match status" value="1"/>
</dbReference>
<sequence length="399" mass="43776">MEKTTFAETKSSITSNYELVCSNCQQLYHKNQVQTFCTECGSAPIVLKYALQETSSEQVIDQTERSMWRYSKVLPLTHQENRISLGEGWTPILPLSNLGKQLSLENLMLKDESFNPTGSFKARGLSMAVSKAKELGAETCIVPTAGNAGGALSAYCAKAQMHAIVVMPSHTPLAFQKECLAFGAALILVDGLIHDCAKKVAAIKQEINCFDISTMKEPYRLEGKKTLGYEIAEQLNWELPDVVLYPAGGGTGLIGIWKAFQEMKQMGWVKHIPTKMIAIQAENCQPLVATLNGWQENAANYEGTATVANGLAVPRPFAERMMLDVLVQSDGEVLGISESEITENLKEMARVEGLLVAPEGAALLAGLKRLIKLNKIEKHHKVLLLNTGSAYKYLDNFSF</sequence>
<organism evidence="14 15">
    <name type="scientific">Pedobacter chitinilyticus</name>
    <dbReference type="NCBI Taxonomy" id="2233776"/>
    <lineage>
        <taxon>Bacteria</taxon>
        <taxon>Pseudomonadati</taxon>
        <taxon>Bacteroidota</taxon>
        <taxon>Sphingobacteriia</taxon>
        <taxon>Sphingobacteriales</taxon>
        <taxon>Sphingobacteriaceae</taxon>
        <taxon>Pedobacter</taxon>
    </lineage>
</organism>
<evidence type="ECO:0000256" key="4">
    <source>
        <dbReference type="ARBA" id="ARBA00013028"/>
    </source>
</evidence>
<dbReference type="Gene3D" id="3.40.50.1100">
    <property type="match status" value="2"/>
</dbReference>
<keyword evidence="7" id="KW-0791">Threonine biosynthesis</keyword>
<evidence type="ECO:0000256" key="1">
    <source>
        <dbReference type="ARBA" id="ARBA00001933"/>
    </source>
</evidence>
<dbReference type="InterPro" id="IPR036052">
    <property type="entry name" value="TrpB-like_PALP_sf"/>
</dbReference>
<evidence type="ECO:0000256" key="7">
    <source>
        <dbReference type="ARBA" id="ARBA00022697"/>
    </source>
</evidence>
<dbReference type="GO" id="GO:0006567">
    <property type="term" value="P:L-threonine catabolic process"/>
    <property type="evidence" value="ECO:0007669"/>
    <property type="project" value="TreeGrafter"/>
</dbReference>
<dbReference type="RefSeq" id="WP_113645700.1">
    <property type="nucleotide sequence ID" value="NZ_QMHN01000001.1"/>
</dbReference>
<dbReference type="PANTHER" id="PTHR48078">
    <property type="entry name" value="THREONINE DEHYDRATASE, MITOCHONDRIAL-RELATED"/>
    <property type="match status" value="1"/>
</dbReference>
<dbReference type="AlphaFoldDB" id="A0A443Z108"/>
<dbReference type="SUPFAM" id="SSF53686">
    <property type="entry name" value="Tryptophan synthase beta subunit-like PLP-dependent enzymes"/>
    <property type="match status" value="1"/>
</dbReference>
<evidence type="ECO:0000256" key="2">
    <source>
        <dbReference type="ARBA" id="ARBA00004979"/>
    </source>
</evidence>
<proteinExistence type="inferred from homology"/>
<feature type="modified residue" description="N6-(pyridoxal phosphate)lysine" evidence="12">
    <location>
        <position position="121"/>
    </location>
</feature>
<dbReference type="GO" id="GO:0003941">
    <property type="term" value="F:L-serine ammonia-lyase activity"/>
    <property type="evidence" value="ECO:0007669"/>
    <property type="project" value="TreeGrafter"/>
</dbReference>
<dbReference type="NCBIfam" id="TIGR00260">
    <property type="entry name" value="thrC"/>
    <property type="match status" value="1"/>
</dbReference>
<evidence type="ECO:0000256" key="9">
    <source>
        <dbReference type="ARBA" id="ARBA00023239"/>
    </source>
</evidence>
<comment type="similarity">
    <text evidence="3">Belongs to the threonine synthase family.</text>
</comment>
<dbReference type="GO" id="GO:0009088">
    <property type="term" value="P:threonine biosynthetic process"/>
    <property type="evidence" value="ECO:0007669"/>
    <property type="project" value="UniProtKB-UniRule"/>
</dbReference>
<keyword evidence="9 14" id="KW-0456">Lyase</keyword>
<keyword evidence="6" id="KW-0028">Amino-acid biosynthesis</keyword>
<evidence type="ECO:0000256" key="12">
    <source>
        <dbReference type="PIRSR" id="PIRSR604450-51"/>
    </source>
</evidence>
<evidence type="ECO:0000313" key="15">
    <source>
        <dbReference type="Proteomes" id="UP000284120"/>
    </source>
</evidence>
<comment type="cofactor">
    <cofactor evidence="1 12">
        <name>pyridoxal 5'-phosphate</name>
        <dbReference type="ChEBI" id="CHEBI:597326"/>
    </cofactor>
</comment>
<dbReference type="InterPro" id="IPR000634">
    <property type="entry name" value="Ser/Thr_deHydtase_PyrdxlP-BS"/>
</dbReference>
<dbReference type="GO" id="GO:0004795">
    <property type="term" value="F:threonine synthase activity"/>
    <property type="evidence" value="ECO:0007669"/>
    <property type="project" value="UniProtKB-UniRule"/>
</dbReference>
<evidence type="ECO:0000256" key="3">
    <source>
        <dbReference type="ARBA" id="ARBA00005517"/>
    </source>
</evidence>
<evidence type="ECO:0000256" key="8">
    <source>
        <dbReference type="ARBA" id="ARBA00022898"/>
    </source>
</evidence>
<evidence type="ECO:0000256" key="10">
    <source>
        <dbReference type="ARBA" id="ARBA00049144"/>
    </source>
</evidence>
<dbReference type="Proteomes" id="UP000284120">
    <property type="component" value="Unassembled WGS sequence"/>
</dbReference>
<dbReference type="GO" id="GO:0006565">
    <property type="term" value="P:L-serine catabolic process"/>
    <property type="evidence" value="ECO:0007669"/>
    <property type="project" value="TreeGrafter"/>
</dbReference>
<comment type="pathway">
    <text evidence="2">Amino-acid biosynthesis; L-threonine biosynthesis; L-threonine from L-aspartate: step 5/5.</text>
</comment>
<comment type="catalytic activity">
    <reaction evidence="10">
        <text>O-phospho-L-homoserine + H2O = L-threonine + phosphate</text>
        <dbReference type="Rhea" id="RHEA:10840"/>
        <dbReference type="ChEBI" id="CHEBI:15377"/>
        <dbReference type="ChEBI" id="CHEBI:43474"/>
        <dbReference type="ChEBI" id="CHEBI:57590"/>
        <dbReference type="ChEBI" id="CHEBI:57926"/>
        <dbReference type="EC" id="4.2.3.1"/>
    </reaction>
</comment>
<dbReference type="OrthoDB" id="9778118at2"/>
<dbReference type="NCBIfam" id="NF006050">
    <property type="entry name" value="PRK08197.1"/>
    <property type="match status" value="1"/>
</dbReference>
<dbReference type="GO" id="GO:0004794">
    <property type="term" value="F:threonine deaminase activity"/>
    <property type="evidence" value="ECO:0007669"/>
    <property type="project" value="TreeGrafter"/>
</dbReference>
<reference evidence="14 15" key="1">
    <citation type="submission" date="2018-06" db="EMBL/GenBank/DDBJ databases">
        <title>Pedobacter endophyticus sp. nov., an endophytic bacterium isolated from a leaf of Triticum aestivum.</title>
        <authorList>
            <person name="Zhang L."/>
        </authorList>
    </citation>
    <scope>NUCLEOTIDE SEQUENCE [LARGE SCALE GENOMIC DNA]</scope>
    <source>
        <strain evidence="14 15">CM134L-2</strain>
    </source>
</reference>
<dbReference type="GO" id="GO:0030170">
    <property type="term" value="F:pyridoxal phosphate binding"/>
    <property type="evidence" value="ECO:0007669"/>
    <property type="project" value="InterPro"/>
</dbReference>
<dbReference type="PROSITE" id="PS00165">
    <property type="entry name" value="DEHYDRATASE_SER_THR"/>
    <property type="match status" value="1"/>
</dbReference>
<name>A0A443Z108_9SPHI</name>
<comment type="caution">
    <text evidence="14">The sequence shown here is derived from an EMBL/GenBank/DDBJ whole genome shotgun (WGS) entry which is preliminary data.</text>
</comment>
<dbReference type="UniPathway" id="UPA00050">
    <property type="reaction ID" value="UER00065"/>
</dbReference>
<feature type="domain" description="Tryptophan synthase beta chain-like PALP" evidence="13">
    <location>
        <begin position="83"/>
        <end position="388"/>
    </location>
</feature>
<dbReference type="GO" id="GO:0009097">
    <property type="term" value="P:isoleucine biosynthetic process"/>
    <property type="evidence" value="ECO:0007669"/>
    <property type="project" value="TreeGrafter"/>
</dbReference>
<evidence type="ECO:0000256" key="5">
    <source>
        <dbReference type="ARBA" id="ARBA00018679"/>
    </source>
</evidence>
<protein>
    <recommendedName>
        <fullName evidence="5 11">Threonine synthase</fullName>
        <ecNumber evidence="4 11">4.2.3.1</ecNumber>
    </recommendedName>
</protein>
<dbReference type="PANTHER" id="PTHR48078:SF6">
    <property type="entry name" value="L-THREONINE DEHYDRATASE CATABOLIC TDCB"/>
    <property type="match status" value="1"/>
</dbReference>
<gene>
    <name evidence="14" type="ORF">DPV69_02350</name>
</gene>
<dbReference type="EC" id="4.2.3.1" evidence="4 11"/>
<dbReference type="CDD" id="cd01563">
    <property type="entry name" value="Thr-synth_1"/>
    <property type="match status" value="1"/>
</dbReference>
<evidence type="ECO:0000256" key="6">
    <source>
        <dbReference type="ARBA" id="ARBA00022605"/>
    </source>
</evidence>
<accession>A0A443Z108</accession>